<reference evidence="3 4" key="1">
    <citation type="submission" date="2024-01" db="EMBL/GenBank/DDBJ databases">
        <title>Metagenomic exploration of the rhizosphere soil microbial community and their significance in facilitating the development of wild simulated ginseng.</title>
        <authorList>
            <person name="Huang J."/>
        </authorList>
    </citation>
    <scope>NUCLEOTIDE SEQUENCE [LARGE SCALE GENOMIC DNA]</scope>
    <source>
        <strain evidence="3 4">WY141</strain>
    </source>
</reference>
<dbReference type="EMBL" id="JBEJUE010000074">
    <property type="protein sequence ID" value="MER0429779.1"/>
    <property type="molecule type" value="Genomic_DNA"/>
</dbReference>
<keyword evidence="4" id="KW-1185">Reference proteome</keyword>
<evidence type="ECO:0000256" key="1">
    <source>
        <dbReference type="SAM" id="SignalP"/>
    </source>
</evidence>
<evidence type="ECO:0000259" key="2">
    <source>
        <dbReference type="Pfam" id="PF13884"/>
    </source>
</evidence>
<accession>A0ABV1QF26</accession>
<name>A0ABV1QF26_STRMI</name>
<dbReference type="RefSeq" id="WP_350241814.1">
    <property type="nucleotide sequence ID" value="NZ_JBEJUE010000074.1"/>
</dbReference>
<evidence type="ECO:0000313" key="4">
    <source>
        <dbReference type="Proteomes" id="UP001456562"/>
    </source>
</evidence>
<dbReference type="Pfam" id="PF13884">
    <property type="entry name" value="Peptidase_S74"/>
    <property type="match status" value="1"/>
</dbReference>
<proteinExistence type="predicted"/>
<dbReference type="InterPro" id="IPR030392">
    <property type="entry name" value="S74_ICA"/>
</dbReference>
<feature type="signal peptide" evidence="1">
    <location>
        <begin position="1"/>
        <end position="29"/>
    </location>
</feature>
<dbReference type="Proteomes" id="UP001456562">
    <property type="component" value="Unassembled WGS sequence"/>
</dbReference>
<organism evidence="3 4">
    <name type="scientific">Streptomyces microflavus</name>
    <name type="common">Streptomyces lipmanii</name>
    <dbReference type="NCBI Taxonomy" id="1919"/>
    <lineage>
        <taxon>Bacteria</taxon>
        <taxon>Bacillati</taxon>
        <taxon>Actinomycetota</taxon>
        <taxon>Actinomycetes</taxon>
        <taxon>Kitasatosporales</taxon>
        <taxon>Streptomycetaceae</taxon>
        <taxon>Streptomyces</taxon>
    </lineage>
</organism>
<evidence type="ECO:0000313" key="3">
    <source>
        <dbReference type="EMBL" id="MER0429779.1"/>
    </source>
</evidence>
<feature type="chain" id="PRO_5045767571" evidence="1">
    <location>
        <begin position="30"/>
        <end position="152"/>
    </location>
</feature>
<feature type="domain" description="Peptidase S74" evidence="2">
    <location>
        <begin position="51"/>
        <end position="87"/>
    </location>
</feature>
<protein>
    <submittedName>
        <fullName evidence="3">Tail fiber domain-containing protein</fullName>
    </submittedName>
</protein>
<sequence>MSYRRLQGTLARMRAQSLVRMCLRRNASAAGLASGAVSGAVSGGDPVNGYQVLAQVVQLPVSTWRYHWEPAHVRHLGPMAQDWWKAFGIGENDRTICCTDANGVAIVAIQALHRELTELRGEVEVLRAECPRQAHPNCAPAHRKSERAADKA</sequence>
<gene>
    <name evidence="3" type="ORF">ABR748_37220</name>
</gene>
<keyword evidence="1" id="KW-0732">Signal</keyword>
<comment type="caution">
    <text evidence="3">The sequence shown here is derived from an EMBL/GenBank/DDBJ whole genome shotgun (WGS) entry which is preliminary data.</text>
</comment>